<name>I0YK63_COCSC</name>
<dbReference type="SMART" id="SM00427">
    <property type="entry name" value="H2B"/>
    <property type="match status" value="1"/>
</dbReference>
<gene>
    <name evidence="5" type="ORF">COCSUDRAFT_38559</name>
</gene>
<dbReference type="InterPro" id="IPR007125">
    <property type="entry name" value="H2A/H2B/H3"/>
</dbReference>
<dbReference type="EMBL" id="AGSI01000022">
    <property type="protein sequence ID" value="EIE18782.1"/>
    <property type="molecule type" value="Genomic_DNA"/>
</dbReference>
<reference evidence="5 6" key="1">
    <citation type="journal article" date="2012" name="Genome Biol.">
        <title>The genome of the polar eukaryotic microalga coccomyxa subellipsoidea reveals traits of cold adaptation.</title>
        <authorList>
            <person name="Blanc G."/>
            <person name="Agarkova I."/>
            <person name="Grimwood J."/>
            <person name="Kuo A."/>
            <person name="Brueggeman A."/>
            <person name="Dunigan D."/>
            <person name="Gurnon J."/>
            <person name="Ladunga I."/>
            <person name="Lindquist E."/>
            <person name="Lucas S."/>
            <person name="Pangilinan J."/>
            <person name="Proschold T."/>
            <person name="Salamov A."/>
            <person name="Schmutz J."/>
            <person name="Weeks D."/>
            <person name="Yamada T."/>
            <person name="Claverie J.M."/>
            <person name="Grigoriev I."/>
            <person name="Van Etten J."/>
            <person name="Lomsadze A."/>
            <person name="Borodovsky M."/>
        </authorList>
    </citation>
    <scope>NUCLEOTIDE SEQUENCE [LARGE SCALE GENOMIC DNA]</scope>
    <source>
        <strain evidence="5 6">C-169</strain>
    </source>
</reference>
<feature type="region of interest" description="Disordered" evidence="3">
    <location>
        <begin position="1"/>
        <end position="28"/>
    </location>
</feature>
<dbReference type="GeneID" id="17036711"/>
<feature type="compositionally biased region" description="Basic and acidic residues" evidence="3">
    <location>
        <begin position="7"/>
        <end position="28"/>
    </location>
</feature>
<accession>I0YK63</accession>
<dbReference type="PANTHER" id="PTHR23428">
    <property type="entry name" value="HISTONE H2B"/>
    <property type="match status" value="1"/>
</dbReference>
<organism evidence="5 6">
    <name type="scientific">Coccomyxa subellipsoidea (strain C-169)</name>
    <name type="common">Green microalga</name>
    <dbReference type="NCBI Taxonomy" id="574566"/>
    <lineage>
        <taxon>Eukaryota</taxon>
        <taxon>Viridiplantae</taxon>
        <taxon>Chlorophyta</taxon>
        <taxon>core chlorophytes</taxon>
        <taxon>Trebouxiophyceae</taxon>
        <taxon>Trebouxiophyceae incertae sedis</taxon>
        <taxon>Coccomyxaceae</taxon>
        <taxon>Coccomyxa</taxon>
        <taxon>Coccomyxa subellipsoidea</taxon>
    </lineage>
</organism>
<feature type="domain" description="Core Histone H2A/H2B/H3" evidence="4">
    <location>
        <begin position="25"/>
        <end position="98"/>
    </location>
</feature>
<dbReference type="Proteomes" id="UP000007264">
    <property type="component" value="Unassembled WGS sequence"/>
</dbReference>
<dbReference type="STRING" id="574566.I0YK63"/>
<dbReference type="GO" id="GO:0030527">
    <property type="term" value="F:structural constituent of chromatin"/>
    <property type="evidence" value="ECO:0007669"/>
    <property type="project" value="InterPro"/>
</dbReference>
<evidence type="ECO:0000256" key="1">
    <source>
        <dbReference type="ARBA" id="ARBA00002001"/>
    </source>
</evidence>
<dbReference type="PRINTS" id="PR00621">
    <property type="entry name" value="HISTONEH2B"/>
</dbReference>
<dbReference type="GO" id="GO:0003677">
    <property type="term" value="F:DNA binding"/>
    <property type="evidence" value="ECO:0007669"/>
    <property type="project" value="InterPro"/>
</dbReference>
<dbReference type="GO" id="GO:0000786">
    <property type="term" value="C:nucleosome"/>
    <property type="evidence" value="ECO:0007669"/>
    <property type="project" value="InterPro"/>
</dbReference>
<protein>
    <submittedName>
        <fullName evidence="5">Histone H2B</fullName>
    </submittedName>
</protein>
<sequence>MAPKGSQGREEARQKGHQDRQDWCKKKTKAKVESFKIYMCEVLKQAHPYTGISSWAISILNAFVTDTFGKMATETAQLARYNKKPTVASGKIQTALRLILPGKLAKHTVSEGSKAVTESTSAAITP</sequence>
<evidence type="ECO:0000313" key="6">
    <source>
        <dbReference type="Proteomes" id="UP000007264"/>
    </source>
</evidence>
<dbReference type="FunFam" id="1.10.20.10:FF:000043">
    <property type="entry name" value="Histone H2B"/>
    <property type="match status" value="1"/>
</dbReference>
<keyword evidence="6" id="KW-1185">Reference proteome</keyword>
<dbReference type="AlphaFoldDB" id="I0YK63"/>
<dbReference type="SUPFAM" id="SSF47113">
    <property type="entry name" value="Histone-fold"/>
    <property type="match status" value="1"/>
</dbReference>
<evidence type="ECO:0000256" key="3">
    <source>
        <dbReference type="SAM" id="MobiDB-lite"/>
    </source>
</evidence>
<evidence type="ECO:0000313" key="5">
    <source>
        <dbReference type="EMBL" id="EIE18782.1"/>
    </source>
</evidence>
<dbReference type="KEGG" id="csl:COCSUDRAFT_38559"/>
<dbReference type="GO" id="GO:0046982">
    <property type="term" value="F:protein heterodimerization activity"/>
    <property type="evidence" value="ECO:0007669"/>
    <property type="project" value="InterPro"/>
</dbReference>
<dbReference type="InterPro" id="IPR009072">
    <property type="entry name" value="Histone-fold"/>
</dbReference>
<dbReference type="Pfam" id="PF00125">
    <property type="entry name" value="Histone"/>
    <property type="match status" value="1"/>
</dbReference>
<comment type="function">
    <text evidence="1">Core component of nucleosome. Nucleosomes wrap and compact DNA into chromatin, limiting DNA accessibility to the cellular machineries which require DNA as a template. Histones thereby play a central role in transcription regulation, DNA repair, DNA replication and chromosomal stability. DNA accessibility is regulated via a complex set of post-translational modifications of histones, also called histone code, and nucleosome remodeling.</text>
</comment>
<dbReference type="eggNOG" id="KOG1744">
    <property type="taxonomic scope" value="Eukaryota"/>
</dbReference>
<evidence type="ECO:0000256" key="2">
    <source>
        <dbReference type="ARBA" id="ARBA00006846"/>
    </source>
</evidence>
<evidence type="ECO:0000259" key="4">
    <source>
        <dbReference type="Pfam" id="PF00125"/>
    </source>
</evidence>
<comment type="similarity">
    <text evidence="2">Belongs to the histone H2B family.</text>
</comment>
<dbReference type="GO" id="GO:0005634">
    <property type="term" value="C:nucleus"/>
    <property type="evidence" value="ECO:0007669"/>
    <property type="project" value="UniProtKB-ARBA"/>
</dbReference>
<dbReference type="InterPro" id="IPR000558">
    <property type="entry name" value="Histone_H2B"/>
</dbReference>
<dbReference type="Gene3D" id="1.10.20.10">
    <property type="entry name" value="Histone, subunit A"/>
    <property type="match status" value="1"/>
</dbReference>
<proteinExistence type="inferred from homology"/>
<comment type="caution">
    <text evidence="5">The sequence shown here is derived from an EMBL/GenBank/DDBJ whole genome shotgun (WGS) entry which is preliminary data.</text>
</comment>
<dbReference type="CDD" id="cd22910">
    <property type="entry name" value="HFD_H2B"/>
    <property type="match status" value="1"/>
</dbReference>
<dbReference type="RefSeq" id="XP_005643326.1">
    <property type="nucleotide sequence ID" value="XM_005643269.1"/>
</dbReference>